<evidence type="ECO:0000313" key="7">
    <source>
        <dbReference type="Proteomes" id="UP000807469"/>
    </source>
</evidence>
<reference evidence="6" key="1">
    <citation type="submission" date="2020-11" db="EMBL/GenBank/DDBJ databases">
        <authorList>
            <consortium name="DOE Joint Genome Institute"/>
            <person name="Ahrendt S."/>
            <person name="Riley R."/>
            <person name="Andreopoulos W."/>
            <person name="Labutti K."/>
            <person name="Pangilinan J."/>
            <person name="Ruiz-Duenas F.J."/>
            <person name="Barrasa J.M."/>
            <person name="Sanchez-Garcia M."/>
            <person name="Camarero S."/>
            <person name="Miyauchi S."/>
            <person name="Serrano A."/>
            <person name="Linde D."/>
            <person name="Babiker R."/>
            <person name="Drula E."/>
            <person name="Ayuso-Fernandez I."/>
            <person name="Pacheco R."/>
            <person name="Padilla G."/>
            <person name="Ferreira P."/>
            <person name="Barriuso J."/>
            <person name="Kellner H."/>
            <person name="Castanera R."/>
            <person name="Alfaro M."/>
            <person name="Ramirez L."/>
            <person name="Pisabarro A.G."/>
            <person name="Kuo A."/>
            <person name="Tritt A."/>
            <person name="Lipzen A."/>
            <person name="He G."/>
            <person name="Yan M."/>
            <person name="Ng V."/>
            <person name="Cullen D."/>
            <person name="Martin F."/>
            <person name="Rosso M.-N."/>
            <person name="Henrissat B."/>
            <person name="Hibbett D."/>
            <person name="Martinez A.T."/>
            <person name="Grigoriev I.V."/>
        </authorList>
    </citation>
    <scope>NUCLEOTIDE SEQUENCE</scope>
    <source>
        <strain evidence="6">CIRM-BRFM 674</strain>
    </source>
</reference>
<evidence type="ECO:0000256" key="3">
    <source>
        <dbReference type="ARBA" id="ARBA00022777"/>
    </source>
</evidence>
<evidence type="ECO:0000313" key="6">
    <source>
        <dbReference type="EMBL" id="KAF9470088.1"/>
    </source>
</evidence>
<dbReference type="PROSITE" id="PS51158">
    <property type="entry name" value="ALPHA_KINASE"/>
    <property type="match status" value="1"/>
</dbReference>
<dbReference type="InterPro" id="IPR004166">
    <property type="entry name" value="a-kinase_dom"/>
</dbReference>
<dbReference type="Pfam" id="PF02816">
    <property type="entry name" value="Alpha_kinase"/>
    <property type="match status" value="1"/>
</dbReference>
<evidence type="ECO:0000256" key="4">
    <source>
        <dbReference type="SAM" id="MobiDB-lite"/>
    </source>
</evidence>
<feature type="domain" description="Alpha-type protein kinase" evidence="5">
    <location>
        <begin position="1"/>
        <end position="40"/>
    </location>
</feature>
<gene>
    <name evidence="6" type="ORF">BDN70DRAFT_940086</name>
</gene>
<dbReference type="SUPFAM" id="SSF56112">
    <property type="entry name" value="Protein kinase-like (PK-like)"/>
    <property type="match status" value="1"/>
</dbReference>
<organism evidence="6 7">
    <name type="scientific">Pholiota conissans</name>
    <dbReference type="NCBI Taxonomy" id="109636"/>
    <lineage>
        <taxon>Eukaryota</taxon>
        <taxon>Fungi</taxon>
        <taxon>Dikarya</taxon>
        <taxon>Basidiomycota</taxon>
        <taxon>Agaricomycotina</taxon>
        <taxon>Agaricomycetes</taxon>
        <taxon>Agaricomycetidae</taxon>
        <taxon>Agaricales</taxon>
        <taxon>Agaricineae</taxon>
        <taxon>Strophariaceae</taxon>
        <taxon>Pholiota</taxon>
    </lineage>
</organism>
<dbReference type="Gene3D" id="3.20.200.10">
    <property type="entry name" value="MHCK/EF2 kinase"/>
    <property type="match status" value="1"/>
</dbReference>
<dbReference type="OrthoDB" id="301415at2759"/>
<name>A0A9P5YHP7_9AGAR</name>
<evidence type="ECO:0000256" key="1">
    <source>
        <dbReference type="ARBA" id="ARBA00022527"/>
    </source>
</evidence>
<keyword evidence="3" id="KW-0418">Kinase</keyword>
<evidence type="ECO:0000256" key="2">
    <source>
        <dbReference type="ARBA" id="ARBA00022679"/>
    </source>
</evidence>
<keyword evidence="2" id="KW-0808">Transferase</keyword>
<accession>A0A9P5YHP7</accession>
<evidence type="ECO:0000259" key="5">
    <source>
        <dbReference type="PROSITE" id="PS51158"/>
    </source>
</evidence>
<dbReference type="InterPro" id="IPR011009">
    <property type="entry name" value="Kinase-like_dom_sf"/>
</dbReference>
<protein>
    <recommendedName>
        <fullName evidence="5">Alpha-type protein kinase domain-containing protein</fullName>
    </recommendedName>
</protein>
<dbReference type="GO" id="GO:0005524">
    <property type="term" value="F:ATP binding"/>
    <property type="evidence" value="ECO:0007669"/>
    <property type="project" value="InterPro"/>
</dbReference>
<keyword evidence="7" id="KW-1185">Reference proteome</keyword>
<keyword evidence="1" id="KW-0723">Serine/threonine-protein kinase</keyword>
<dbReference type="AlphaFoldDB" id="A0A9P5YHP7"/>
<feature type="region of interest" description="Disordered" evidence="4">
    <location>
        <begin position="38"/>
        <end position="58"/>
    </location>
</feature>
<dbReference type="Proteomes" id="UP000807469">
    <property type="component" value="Unassembled WGS sequence"/>
</dbReference>
<dbReference type="EMBL" id="MU156317">
    <property type="protein sequence ID" value="KAF9470088.1"/>
    <property type="molecule type" value="Genomic_DNA"/>
</dbReference>
<comment type="caution">
    <text evidence="6">The sequence shown here is derived from an EMBL/GenBank/DDBJ whole genome shotgun (WGS) entry which is preliminary data.</text>
</comment>
<dbReference type="GO" id="GO:0004674">
    <property type="term" value="F:protein serine/threonine kinase activity"/>
    <property type="evidence" value="ECO:0007669"/>
    <property type="project" value="UniProtKB-KW"/>
</dbReference>
<sequence>MLHSKDNGMGLGDKGIEGINEFKYQHICNSICKEWKLPQLDSEEPEEDDMYHKDPRAV</sequence>
<proteinExistence type="predicted"/>